<dbReference type="EMBL" id="QHHQ01000001">
    <property type="protein sequence ID" value="RAI04451.1"/>
    <property type="molecule type" value="Genomic_DNA"/>
</dbReference>
<dbReference type="OrthoDB" id="9794015at2"/>
<dbReference type="SUPFAM" id="SSF53383">
    <property type="entry name" value="PLP-dependent transferases"/>
    <property type="match status" value="1"/>
</dbReference>
<evidence type="ECO:0000256" key="4">
    <source>
        <dbReference type="ARBA" id="ARBA00023125"/>
    </source>
</evidence>
<dbReference type="SMART" id="SM00345">
    <property type="entry name" value="HTH_GNTR"/>
    <property type="match status" value="1"/>
</dbReference>
<keyword evidence="8" id="KW-1185">Reference proteome</keyword>
<dbReference type="Gene3D" id="3.40.640.10">
    <property type="entry name" value="Type I PLP-dependent aspartate aminotransferase-like (Major domain)"/>
    <property type="match status" value="1"/>
</dbReference>
<dbReference type="Gene3D" id="3.90.1150.10">
    <property type="entry name" value="Aspartate Aminotransferase, domain 1"/>
    <property type="match status" value="1"/>
</dbReference>
<dbReference type="CDD" id="cd00609">
    <property type="entry name" value="AAT_like"/>
    <property type="match status" value="1"/>
</dbReference>
<dbReference type="InterPro" id="IPR015421">
    <property type="entry name" value="PyrdxlP-dep_Trfase_major"/>
</dbReference>
<evidence type="ECO:0000256" key="5">
    <source>
        <dbReference type="ARBA" id="ARBA00023163"/>
    </source>
</evidence>
<dbReference type="InterPro" id="IPR015422">
    <property type="entry name" value="PyrdxlP-dep_Trfase_small"/>
</dbReference>
<dbReference type="Gene3D" id="1.10.10.10">
    <property type="entry name" value="Winged helix-like DNA-binding domain superfamily/Winged helix DNA-binding domain"/>
    <property type="match status" value="1"/>
</dbReference>
<keyword evidence="5" id="KW-0804">Transcription</keyword>
<proteinExistence type="inferred from homology"/>
<dbReference type="InterPro" id="IPR036388">
    <property type="entry name" value="WH-like_DNA-bd_sf"/>
</dbReference>
<dbReference type="Pfam" id="PF00392">
    <property type="entry name" value="GntR"/>
    <property type="match status" value="1"/>
</dbReference>
<dbReference type="Pfam" id="PF00155">
    <property type="entry name" value="Aminotran_1_2"/>
    <property type="match status" value="1"/>
</dbReference>
<evidence type="ECO:0000256" key="1">
    <source>
        <dbReference type="ARBA" id="ARBA00005384"/>
    </source>
</evidence>
<dbReference type="PANTHER" id="PTHR46577:SF1">
    <property type="entry name" value="HTH-TYPE TRANSCRIPTIONAL REGULATORY PROTEIN GABR"/>
    <property type="match status" value="1"/>
</dbReference>
<dbReference type="InterPro" id="IPR015424">
    <property type="entry name" value="PyrdxlP-dep_Trfase"/>
</dbReference>
<dbReference type="GO" id="GO:0030170">
    <property type="term" value="F:pyridoxal phosphate binding"/>
    <property type="evidence" value="ECO:0007669"/>
    <property type="project" value="InterPro"/>
</dbReference>
<comment type="similarity">
    <text evidence="1">In the C-terminal section; belongs to the class-I pyridoxal-phosphate-dependent aminotransferase family.</text>
</comment>
<evidence type="ECO:0000259" key="6">
    <source>
        <dbReference type="PROSITE" id="PS50949"/>
    </source>
</evidence>
<name>A0A8B2P053_9HYPH</name>
<evidence type="ECO:0000313" key="7">
    <source>
        <dbReference type="EMBL" id="RAI04451.1"/>
    </source>
</evidence>
<dbReference type="Proteomes" id="UP000249590">
    <property type="component" value="Unassembled WGS sequence"/>
</dbReference>
<dbReference type="InterPro" id="IPR004839">
    <property type="entry name" value="Aminotransferase_I/II_large"/>
</dbReference>
<dbReference type="CDD" id="cd07377">
    <property type="entry name" value="WHTH_GntR"/>
    <property type="match status" value="1"/>
</dbReference>
<dbReference type="AlphaFoldDB" id="A0A8B2P053"/>
<keyword evidence="2" id="KW-0663">Pyridoxal phosphate</keyword>
<dbReference type="InterPro" id="IPR036390">
    <property type="entry name" value="WH_DNA-bd_sf"/>
</dbReference>
<reference evidence="7 8" key="1">
    <citation type="submission" date="2018-05" db="EMBL/GenBank/DDBJ databases">
        <title>Acuticoccus sediminis sp. nov., isolated from deep-sea sediment of Indian Ocean.</title>
        <authorList>
            <person name="Liu X."/>
            <person name="Lai Q."/>
            <person name="Du Y."/>
            <person name="Sun F."/>
            <person name="Zhang X."/>
            <person name="Wang S."/>
            <person name="Shao Z."/>
        </authorList>
    </citation>
    <scope>NUCLEOTIDE SEQUENCE [LARGE SCALE GENOMIC DNA]</scope>
    <source>
        <strain evidence="7 8">PTG4-2</strain>
    </source>
</reference>
<dbReference type="GO" id="GO:0003677">
    <property type="term" value="F:DNA binding"/>
    <property type="evidence" value="ECO:0007669"/>
    <property type="project" value="UniProtKB-KW"/>
</dbReference>
<comment type="caution">
    <text evidence="7">The sequence shown here is derived from an EMBL/GenBank/DDBJ whole genome shotgun (WGS) entry which is preliminary data.</text>
</comment>
<dbReference type="RefSeq" id="WP_111341744.1">
    <property type="nucleotide sequence ID" value="NZ_QHHQ01000001.1"/>
</dbReference>
<organism evidence="7 8">
    <name type="scientific">Acuticoccus sediminis</name>
    <dbReference type="NCBI Taxonomy" id="2184697"/>
    <lineage>
        <taxon>Bacteria</taxon>
        <taxon>Pseudomonadati</taxon>
        <taxon>Pseudomonadota</taxon>
        <taxon>Alphaproteobacteria</taxon>
        <taxon>Hyphomicrobiales</taxon>
        <taxon>Amorphaceae</taxon>
        <taxon>Acuticoccus</taxon>
    </lineage>
</organism>
<dbReference type="InterPro" id="IPR051446">
    <property type="entry name" value="HTH_trans_reg/aminotransferase"/>
</dbReference>
<protein>
    <submittedName>
        <fullName evidence="7">GntR family transcriptional regulator</fullName>
    </submittedName>
</protein>
<sequence length="489" mass="51711">MIDWTPDLGTSSRPRYISIAEAIERDVRAGTLSPGDRLPPQRKLAQRLGIDFTTVSRAYAEAQARGLVDSHVGRGTFVTAGAPGRGSAAGDAAGPVPAGIPLNGANGTAAPPPAAPVPGAPDPARVVATDLSMNMPPEPADPALLSRMQEGLSAVSANLVHLLRYQSATGSEKDRIAASTWLSLRGMVPRLERIAVTPGAHPTMTAILSILTRPGDTVLCERITYPGFRSIAGRMGLNLVGLEMDGDGILPDALERAIARVRPKALYLNPTLQNPTTITMPVERRLAVSEVLNHHGLPLIEDDAYGFIPPKAPAPLAVSAPDLTWHIGGLAKCIGAGLRLAYTVAPSGRDAFALGQAVRSFAVMPSPLSMALATQWIEDGTADHIRRFIRSESAARQRIAAEALDGFEFRAADNAFNIWLSLPEGVGRSDIMARMAGREIGIMPSDAFTVDGPPDERLRVCLGGSITREALHTGLYHLADAMVPAPYMG</sequence>
<keyword evidence="3" id="KW-0805">Transcription regulation</keyword>
<accession>A0A8B2P053</accession>
<keyword evidence="4" id="KW-0238">DNA-binding</keyword>
<dbReference type="InterPro" id="IPR000524">
    <property type="entry name" value="Tscrpt_reg_HTH_GntR"/>
</dbReference>
<evidence type="ECO:0000256" key="3">
    <source>
        <dbReference type="ARBA" id="ARBA00023015"/>
    </source>
</evidence>
<dbReference type="GO" id="GO:0003700">
    <property type="term" value="F:DNA-binding transcription factor activity"/>
    <property type="evidence" value="ECO:0007669"/>
    <property type="project" value="InterPro"/>
</dbReference>
<evidence type="ECO:0000313" key="8">
    <source>
        <dbReference type="Proteomes" id="UP000249590"/>
    </source>
</evidence>
<dbReference type="SUPFAM" id="SSF46785">
    <property type="entry name" value="Winged helix' DNA-binding domain"/>
    <property type="match status" value="1"/>
</dbReference>
<dbReference type="PROSITE" id="PS50949">
    <property type="entry name" value="HTH_GNTR"/>
    <property type="match status" value="1"/>
</dbReference>
<evidence type="ECO:0000256" key="2">
    <source>
        <dbReference type="ARBA" id="ARBA00022898"/>
    </source>
</evidence>
<feature type="domain" description="HTH gntR-type" evidence="6">
    <location>
        <begin position="13"/>
        <end position="81"/>
    </location>
</feature>
<dbReference type="PANTHER" id="PTHR46577">
    <property type="entry name" value="HTH-TYPE TRANSCRIPTIONAL REGULATORY PROTEIN GABR"/>
    <property type="match status" value="1"/>
</dbReference>
<gene>
    <name evidence="7" type="ORF">DLJ53_01600</name>
</gene>